<comment type="caution">
    <text evidence="1">The sequence shown here is derived from an EMBL/GenBank/DDBJ whole genome shotgun (WGS) entry which is preliminary data.</text>
</comment>
<sequence length="128" mass="15022">MVLSLSDSQRYHEEEYDFLSQIVTCDETWWVQASIRQQSTIFFKEGIDRLLVNRTVGDWKHVAWSDESRFQLNRPDGRVQVWRQPLESMDPTCQQGTVPADGGSVRVWGVCSWRDMELLIRLDTLSDR</sequence>
<organism evidence="1 2">
    <name type="scientific">Trichonephila clavipes</name>
    <name type="common">Golden silk orbweaver</name>
    <name type="synonym">Nephila clavipes</name>
    <dbReference type="NCBI Taxonomy" id="2585209"/>
    <lineage>
        <taxon>Eukaryota</taxon>
        <taxon>Metazoa</taxon>
        <taxon>Ecdysozoa</taxon>
        <taxon>Arthropoda</taxon>
        <taxon>Chelicerata</taxon>
        <taxon>Arachnida</taxon>
        <taxon>Araneae</taxon>
        <taxon>Araneomorphae</taxon>
        <taxon>Entelegynae</taxon>
        <taxon>Araneoidea</taxon>
        <taxon>Nephilidae</taxon>
        <taxon>Trichonephila</taxon>
    </lineage>
</organism>
<keyword evidence="2" id="KW-1185">Reference proteome</keyword>
<protein>
    <submittedName>
        <fullName evidence="1">Transposable element Tcb2 transposase</fullName>
    </submittedName>
</protein>
<evidence type="ECO:0000313" key="1">
    <source>
        <dbReference type="EMBL" id="GFX90283.1"/>
    </source>
</evidence>
<dbReference type="Proteomes" id="UP000887159">
    <property type="component" value="Unassembled WGS sequence"/>
</dbReference>
<dbReference type="EMBL" id="BMAU01021094">
    <property type="protein sequence ID" value="GFX90283.1"/>
    <property type="molecule type" value="Genomic_DNA"/>
</dbReference>
<name>A0A8X6UWD2_TRICX</name>
<accession>A0A8X6UWD2</accession>
<dbReference type="InterPro" id="IPR036397">
    <property type="entry name" value="RNaseH_sf"/>
</dbReference>
<dbReference type="Gene3D" id="3.30.420.10">
    <property type="entry name" value="Ribonuclease H-like superfamily/Ribonuclease H"/>
    <property type="match status" value="1"/>
</dbReference>
<reference evidence="1" key="1">
    <citation type="submission" date="2020-08" db="EMBL/GenBank/DDBJ databases">
        <title>Multicomponent nature underlies the extraordinary mechanical properties of spider dragline silk.</title>
        <authorList>
            <person name="Kono N."/>
            <person name="Nakamura H."/>
            <person name="Mori M."/>
            <person name="Yoshida Y."/>
            <person name="Ohtoshi R."/>
            <person name="Malay A.D."/>
            <person name="Moran D.A.P."/>
            <person name="Tomita M."/>
            <person name="Numata K."/>
            <person name="Arakawa K."/>
        </authorList>
    </citation>
    <scope>NUCLEOTIDE SEQUENCE</scope>
</reference>
<dbReference type="GO" id="GO:0003676">
    <property type="term" value="F:nucleic acid binding"/>
    <property type="evidence" value="ECO:0007669"/>
    <property type="project" value="InterPro"/>
</dbReference>
<dbReference type="AlphaFoldDB" id="A0A8X6UWD2"/>
<gene>
    <name evidence="1" type="primary">TCB2_157</name>
    <name evidence="1" type="ORF">TNCV_3848581</name>
</gene>
<evidence type="ECO:0000313" key="2">
    <source>
        <dbReference type="Proteomes" id="UP000887159"/>
    </source>
</evidence>
<proteinExistence type="predicted"/>